<dbReference type="InterPro" id="IPR008983">
    <property type="entry name" value="Tumour_necrosis_fac-like_dom"/>
</dbReference>
<dbReference type="GO" id="GO:0046326">
    <property type="term" value="P:positive regulation of D-glucose import"/>
    <property type="evidence" value="ECO:0007669"/>
    <property type="project" value="Ensembl"/>
</dbReference>
<dbReference type="SUPFAM" id="SSF49842">
    <property type="entry name" value="TNF-like"/>
    <property type="match status" value="1"/>
</dbReference>
<feature type="chain" id="PRO_5034137843" description="Adipolin" evidence="13">
    <location>
        <begin position="26"/>
        <end position="300"/>
    </location>
</feature>
<dbReference type="InterPro" id="IPR001073">
    <property type="entry name" value="C1q_dom"/>
</dbReference>
<dbReference type="GO" id="GO:0050728">
    <property type="term" value="P:negative regulation of inflammatory response"/>
    <property type="evidence" value="ECO:0007669"/>
    <property type="project" value="Ensembl"/>
</dbReference>
<keyword evidence="3" id="KW-0372">Hormone</keyword>
<reference evidence="15" key="1">
    <citation type="submission" date="2023-09" db="UniProtKB">
        <authorList>
            <consortium name="Ensembl"/>
        </authorList>
    </citation>
    <scope>IDENTIFICATION</scope>
</reference>
<comment type="function">
    <text evidence="8">Insulin-sensitizing adipocyte-secreted protein (adipokine) that regulates glucose metabolism in liver and adipose tissue. Promotes glucose uptake in adipocytes and suppresses de novo glucose production in hepatocytes via the PI3K-Akt signaling pathway. Administration lead to reduction of blood glucose. Able to attenuate inflammation in fat tissue.</text>
</comment>
<dbReference type="PANTHER" id="PTHR24019:SF12">
    <property type="entry name" value="ADIPOLIN"/>
    <property type="match status" value="1"/>
</dbReference>
<feature type="region of interest" description="Disordered" evidence="12">
    <location>
        <begin position="26"/>
        <end position="61"/>
    </location>
</feature>
<protein>
    <recommendedName>
        <fullName evidence="9">Adipolin</fullName>
    </recommendedName>
    <alternativeName>
        <fullName evidence="10">Adipose-derived insulin-sensitizing factor</fullName>
    </alternativeName>
    <alternativeName>
        <fullName evidence="11">Complement C1q tumor necrosis factor-related protein 12</fullName>
    </alternativeName>
</protein>
<dbReference type="Ensembl" id="ENSBMST00010001814.1">
    <property type="protein sequence ID" value="ENSBMSP00010001628.1"/>
    <property type="gene ID" value="ENSBMSG00010001249.1"/>
</dbReference>
<evidence type="ECO:0000256" key="3">
    <source>
        <dbReference type="ARBA" id="ARBA00022702"/>
    </source>
</evidence>
<dbReference type="GO" id="GO:0051649">
    <property type="term" value="P:establishment of localization in cell"/>
    <property type="evidence" value="ECO:0007669"/>
    <property type="project" value="Ensembl"/>
</dbReference>
<feature type="region of interest" description="Disordered" evidence="12">
    <location>
        <begin position="82"/>
        <end position="109"/>
    </location>
</feature>
<evidence type="ECO:0000256" key="2">
    <source>
        <dbReference type="ARBA" id="ARBA00022525"/>
    </source>
</evidence>
<dbReference type="AlphaFoldDB" id="A0A8C0C6W7"/>
<evidence type="ECO:0000256" key="6">
    <source>
        <dbReference type="ARBA" id="ARBA00023180"/>
    </source>
</evidence>
<evidence type="ECO:0000256" key="8">
    <source>
        <dbReference type="ARBA" id="ARBA00055506"/>
    </source>
</evidence>
<dbReference type="GO" id="GO:0043491">
    <property type="term" value="P:phosphatidylinositol 3-kinase/protein kinase B signal transduction"/>
    <property type="evidence" value="ECO:0007669"/>
    <property type="project" value="Ensembl"/>
</dbReference>
<evidence type="ECO:0000259" key="14">
    <source>
        <dbReference type="PROSITE" id="PS50871"/>
    </source>
</evidence>
<dbReference type="GO" id="GO:0045721">
    <property type="term" value="P:negative regulation of gluconeogenesis"/>
    <property type="evidence" value="ECO:0007669"/>
    <property type="project" value="Ensembl"/>
</dbReference>
<dbReference type="GO" id="GO:0005615">
    <property type="term" value="C:extracellular space"/>
    <property type="evidence" value="ECO:0007669"/>
    <property type="project" value="Ensembl"/>
</dbReference>
<dbReference type="FunFam" id="2.60.120.40:FF:000012">
    <property type="entry name" value="Adipolin isoform X1"/>
    <property type="match status" value="1"/>
</dbReference>
<dbReference type="Gene3D" id="2.60.120.40">
    <property type="match status" value="1"/>
</dbReference>
<dbReference type="GO" id="GO:0051897">
    <property type="term" value="P:positive regulation of phosphatidylinositol 3-kinase/protein kinase B signal transduction"/>
    <property type="evidence" value="ECO:0007669"/>
    <property type="project" value="Ensembl"/>
</dbReference>
<name>A0A8C0C6W7_BALMU</name>
<proteinExistence type="inferred from homology"/>
<dbReference type="GO" id="GO:0035774">
    <property type="term" value="P:positive regulation of insulin secretion involved in cellular response to glucose stimulus"/>
    <property type="evidence" value="ECO:0007669"/>
    <property type="project" value="Ensembl"/>
</dbReference>
<evidence type="ECO:0000256" key="13">
    <source>
        <dbReference type="SAM" id="SignalP"/>
    </source>
</evidence>
<evidence type="ECO:0000256" key="10">
    <source>
        <dbReference type="ARBA" id="ARBA00081134"/>
    </source>
</evidence>
<evidence type="ECO:0000256" key="7">
    <source>
        <dbReference type="ARBA" id="ARBA00038198"/>
    </source>
</evidence>
<evidence type="ECO:0000256" key="11">
    <source>
        <dbReference type="ARBA" id="ARBA00082819"/>
    </source>
</evidence>
<evidence type="ECO:0000256" key="9">
    <source>
        <dbReference type="ARBA" id="ARBA00070752"/>
    </source>
</evidence>
<feature type="compositionally biased region" description="Basic and acidic residues" evidence="12">
    <location>
        <begin position="82"/>
        <end position="96"/>
    </location>
</feature>
<evidence type="ECO:0000256" key="1">
    <source>
        <dbReference type="ARBA" id="ARBA00004613"/>
    </source>
</evidence>
<dbReference type="InterPro" id="IPR052136">
    <property type="entry name" value="Adipolin/Erythroferrone-rel"/>
</dbReference>
<keyword evidence="6" id="KW-0325">Glycoprotein</keyword>
<keyword evidence="4 13" id="KW-0732">Signal</keyword>
<organism evidence="15">
    <name type="scientific">Balaenoptera musculus</name>
    <name type="common">Blue whale</name>
    <dbReference type="NCBI Taxonomy" id="9771"/>
    <lineage>
        <taxon>Eukaryota</taxon>
        <taxon>Metazoa</taxon>
        <taxon>Chordata</taxon>
        <taxon>Craniata</taxon>
        <taxon>Vertebrata</taxon>
        <taxon>Euteleostomi</taxon>
        <taxon>Mammalia</taxon>
        <taxon>Eutheria</taxon>
        <taxon>Laurasiatheria</taxon>
        <taxon>Artiodactyla</taxon>
        <taxon>Whippomorpha</taxon>
        <taxon>Cetacea</taxon>
        <taxon>Mysticeti</taxon>
        <taxon>Balaenopteridae</taxon>
        <taxon>Balaenoptera</taxon>
    </lineage>
</organism>
<dbReference type="PROSITE" id="PS50871">
    <property type="entry name" value="C1Q"/>
    <property type="match status" value="1"/>
</dbReference>
<sequence>NMRWVWAATAGLLWPQLTLLGGVGARREPKRPRKPGQHPAAPNATTSSSEGLLGFPKLPEASGPEFTDAHMTWLNFVRRPDDRASKKRCRGQDKKSRGLSGPPGPPGAEVTQEAVLREFQGMLKEATKRRSSALLGPLLPEGTERWLVSEAFHCRLKGPVLVEKRTLVELQGFQAPAAQGAFLRGSGLSLPSGRFTAPVTAIFQFFASLHVDPRELQGRARLRARDTVRVLVCIESLCHRHTSLEAISGLESGGRVFTVHVQGLLQLQAGQYTSVFVDNGSGAALTVQSGSSFSGLLLGT</sequence>
<accession>A0A8C0C6W7</accession>
<evidence type="ECO:0000256" key="5">
    <source>
        <dbReference type="ARBA" id="ARBA00023157"/>
    </source>
</evidence>
<dbReference type="GO" id="GO:0046628">
    <property type="term" value="P:positive regulation of insulin receptor signaling pathway"/>
    <property type="evidence" value="ECO:0007669"/>
    <property type="project" value="Ensembl"/>
</dbReference>
<evidence type="ECO:0000256" key="12">
    <source>
        <dbReference type="SAM" id="MobiDB-lite"/>
    </source>
</evidence>
<dbReference type="GeneTree" id="ENSGT00940000160300"/>
<dbReference type="GO" id="GO:0046323">
    <property type="term" value="P:D-glucose import"/>
    <property type="evidence" value="ECO:0007669"/>
    <property type="project" value="Ensembl"/>
</dbReference>
<evidence type="ECO:0000313" key="15">
    <source>
        <dbReference type="Ensembl" id="ENSBMSP00010001628.1"/>
    </source>
</evidence>
<dbReference type="OMA" id="RCRGRDK"/>
<feature type="domain" description="C1q" evidence="14">
    <location>
        <begin position="145"/>
        <end position="300"/>
    </location>
</feature>
<feature type="signal peptide" evidence="13">
    <location>
        <begin position="1"/>
        <end position="25"/>
    </location>
</feature>
<dbReference type="GO" id="GO:0005179">
    <property type="term" value="F:hormone activity"/>
    <property type="evidence" value="ECO:0007669"/>
    <property type="project" value="UniProtKB-KW"/>
</dbReference>
<dbReference type="PANTHER" id="PTHR24019">
    <property type="entry name" value="ADIPOLIN"/>
    <property type="match status" value="1"/>
</dbReference>
<comment type="subcellular location">
    <subcellularLocation>
        <location evidence="1">Secreted</location>
    </subcellularLocation>
</comment>
<keyword evidence="2" id="KW-0964">Secreted</keyword>
<gene>
    <name evidence="15" type="primary">C1QTNF12</name>
</gene>
<dbReference type="GO" id="GO:0006094">
    <property type="term" value="P:gluconeogenesis"/>
    <property type="evidence" value="ECO:0007669"/>
    <property type="project" value="Ensembl"/>
</dbReference>
<keyword evidence="5" id="KW-1015">Disulfide bond</keyword>
<evidence type="ECO:0000256" key="4">
    <source>
        <dbReference type="ARBA" id="ARBA00022729"/>
    </source>
</evidence>
<comment type="similarity">
    <text evidence="7">Belongs to the adipolin/erythroferrone family.</text>
</comment>